<keyword evidence="4" id="KW-0808">Transferase</keyword>
<protein>
    <submittedName>
        <fullName evidence="4">Putative RNA-directed DNA polymerase</fullName>
        <ecNumber evidence="4">2.7.7.49</ecNumber>
    </submittedName>
</protein>
<accession>A0A2P6SMQ0</accession>
<dbReference type="Proteomes" id="UP000238479">
    <property type="component" value="Chromosome 1"/>
</dbReference>
<dbReference type="InterPro" id="IPR057670">
    <property type="entry name" value="SH3_retrovirus"/>
</dbReference>
<keyword evidence="4" id="KW-0695">RNA-directed DNA polymerase</keyword>
<dbReference type="EC" id="2.7.7.49" evidence="4"/>
<evidence type="ECO:0000313" key="5">
    <source>
        <dbReference type="Proteomes" id="UP000238479"/>
    </source>
</evidence>
<keyword evidence="4" id="KW-0548">Nucleotidyltransferase</keyword>
<dbReference type="Gene3D" id="3.30.420.10">
    <property type="entry name" value="Ribonuclease H-like superfamily/Ribonuclease H"/>
    <property type="match status" value="1"/>
</dbReference>
<dbReference type="Pfam" id="PF07727">
    <property type="entry name" value="RVT_2"/>
    <property type="match status" value="1"/>
</dbReference>
<name>A0A2P6SMQ0_ROSCH</name>
<evidence type="ECO:0000256" key="1">
    <source>
        <dbReference type="SAM" id="MobiDB-lite"/>
    </source>
</evidence>
<dbReference type="InterPro" id="IPR013103">
    <property type="entry name" value="RVT_2"/>
</dbReference>
<dbReference type="AlphaFoldDB" id="A0A2P6SMQ0"/>
<dbReference type="GO" id="GO:0003964">
    <property type="term" value="F:RNA-directed DNA polymerase activity"/>
    <property type="evidence" value="ECO:0007669"/>
    <property type="project" value="UniProtKB-KW"/>
</dbReference>
<reference evidence="4 5" key="1">
    <citation type="journal article" date="2018" name="Nat. Genet.">
        <title>The Rosa genome provides new insights in the design of modern roses.</title>
        <authorList>
            <person name="Bendahmane M."/>
        </authorList>
    </citation>
    <scope>NUCLEOTIDE SEQUENCE [LARGE SCALE GENOMIC DNA]</scope>
    <source>
        <strain evidence="5">cv. Old Blush</strain>
    </source>
</reference>
<dbReference type="PANTHER" id="PTHR11439:SF467">
    <property type="entry name" value="INTEGRASE CATALYTIC DOMAIN-CONTAINING PROTEIN"/>
    <property type="match status" value="1"/>
</dbReference>
<proteinExistence type="predicted"/>
<dbReference type="SUPFAM" id="SSF53098">
    <property type="entry name" value="Ribonuclease H-like"/>
    <property type="match status" value="1"/>
</dbReference>
<dbReference type="InterPro" id="IPR043502">
    <property type="entry name" value="DNA/RNA_pol_sf"/>
</dbReference>
<comment type="caution">
    <text evidence="4">The sequence shown here is derived from an EMBL/GenBank/DDBJ whole genome shotgun (WGS) entry which is preliminary data.</text>
</comment>
<keyword evidence="5" id="KW-1185">Reference proteome</keyword>
<organism evidence="4 5">
    <name type="scientific">Rosa chinensis</name>
    <name type="common">China rose</name>
    <dbReference type="NCBI Taxonomy" id="74649"/>
    <lineage>
        <taxon>Eukaryota</taxon>
        <taxon>Viridiplantae</taxon>
        <taxon>Streptophyta</taxon>
        <taxon>Embryophyta</taxon>
        <taxon>Tracheophyta</taxon>
        <taxon>Spermatophyta</taxon>
        <taxon>Magnoliopsida</taxon>
        <taxon>eudicotyledons</taxon>
        <taxon>Gunneridae</taxon>
        <taxon>Pentapetalae</taxon>
        <taxon>rosids</taxon>
        <taxon>fabids</taxon>
        <taxon>Rosales</taxon>
        <taxon>Rosaceae</taxon>
        <taxon>Rosoideae</taxon>
        <taxon>Rosoideae incertae sedis</taxon>
        <taxon>Rosa</taxon>
    </lineage>
</organism>
<gene>
    <name evidence="4" type="ORF">RchiOBHm_Chr1g0375591</name>
</gene>
<sequence length="788" mass="89198">MMCTSGLPKMFWGEALRTANYLCNRSPSKAVDKTPFELWCGRQPSLHHCHVWGCKAEARIYNPNLGKLDPKSVTCHFIGYCEKSKGYKLYSPHHSPRVFETHQVKFLGESVCNTNFEDLSSDFEEIVESVDNIAVMPSIQNNLFNSGLAQSQNLVESQNAVDENLEANDLNSEMAEFDLGQGQEQLTEPEPQNEPQPQPQPQTKPQQNQVVVPRRSQRVRKPRFGGEDDIYEVYLSEVESTLSDDNDPTSFKQATGSNDSDAWTQAMIAELDSMYKNGVWELVKPKENHKPIGCKWVFKTKRDVSGNIERHKARLVAKGFTQKEGIYFTETFSPVSTKDSFRIIMALVAHYDMELHQMDVKTAFLNGELEEEIFMVQPEGFIEAGKENMVCRLKKSIYGLKQASRQWYKKFDSVVSSFGFTENLVDECVYLKVVGNNFIFLILYVDDILLASSNVKLLKDTKAFLSSNFDMKELGEASYVLGIEIKRDRKQGLLGLSQQNYISKILKRFGMETCANGEVPMSKGDKLTKNQCPKTENEKTEMESIPYARLVGSLMYAQVCTRPDLSFAVGMLSRFQSNPGHEHWTAGKKVLRYLQRTKDYMLVYKHVKKLELVGFTDSDFAGNYPASMKSTCGYVYMLAGGAVAWKTMKQSLIATSTMQAELIAIYEGVCEGLWIRNFILETKVLSDHVTGSLKVFCDNEAAVFFSKNSKRSNNSKHIDLKFYSIRKRVKDGEVEISGVKTSDQLADPFTKALSVAAFKEHSRNIRILSKTVALWSGTSLQVEMKTKL</sequence>
<dbReference type="STRING" id="74649.A0A2P6SMQ0"/>
<dbReference type="EMBL" id="PDCK01000039">
    <property type="protein sequence ID" value="PRQ59929.1"/>
    <property type="molecule type" value="Genomic_DNA"/>
</dbReference>
<dbReference type="Pfam" id="PF25597">
    <property type="entry name" value="SH3_retrovirus"/>
    <property type="match status" value="1"/>
</dbReference>
<dbReference type="Gramene" id="PRQ59929">
    <property type="protein sequence ID" value="PRQ59929"/>
    <property type="gene ID" value="RchiOBHm_Chr1g0375591"/>
</dbReference>
<evidence type="ECO:0000259" key="2">
    <source>
        <dbReference type="Pfam" id="PF07727"/>
    </source>
</evidence>
<dbReference type="GO" id="GO:0003676">
    <property type="term" value="F:nucleic acid binding"/>
    <property type="evidence" value="ECO:0007669"/>
    <property type="project" value="InterPro"/>
</dbReference>
<evidence type="ECO:0000259" key="3">
    <source>
        <dbReference type="Pfam" id="PF25597"/>
    </source>
</evidence>
<dbReference type="InterPro" id="IPR012337">
    <property type="entry name" value="RNaseH-like_sf"/>
</dbReference>
<feature type="domain" description="Reverse transcriptase Ty1/copia-type" evidence="2">
    <location>
        <begin position="277"/>
        <end position="522"/>
    </location>
</feature>
<feature type="domain" description="Retroviral polymerase SH3-like" evidence="3">
    <location>
        <begin position="54"/>
        <end position="109"/>
    </location>
</feature>
<feature type="compositionally biased region" description="Low complexity" evidence="1">
    <location>
        <begin position="203"/>
        <end position="214"/>
    </location>
</feature>
<evidence type="ECO:0000313" key="4">
    <source>
        <dbReference type="EMBL" id="PRQ59929.1"/>
    </source>
</evidence>
<dbReference type="SUPFAM" id="SSF56672">
    <property type="entry name" value="DNA/RNA polymerases"/>
    <property type="match status" value="1"/>
</dbReference>
<dbReference type="PANTHER" id="PTHR11439">
    <property type="entry name" value="GAG-POL-RELATED RETROTRANSPOSON"/>
    <property type="match status" value="1"/>
</dbReference>
<dbReference type="OMA" id="CESELMA"/>
<dbReference type="CDD" id="cd09272">
    <property type="entry name" value="RNase_HI_RT_Ty1"/>
    <property type="match status" value="1"/>
</dbReference>
<feature type="region of interest" description="Disordered" evidence="1">
    <location>
        <begin position="182"/>
        <end position="223"/>
    </location>
</feature>
<dbReference type="InterPro" id="IPR036397">
    <property type="entry name" value="RNaseH_sf"/>
</dbReference>
<feature type="compositionally biased region" description="Pro residues" evidence="1">
    <location>
        <begin position="192"/>
        <end position="202"/>
    </location>
</feature>